<dbReference type="OrthoDB" id="5319458at2759"/>
<dbReference type="GO" id="GO:0006351">
    <property type="term" value="P:DNA-templated transcription"/>
    <property type="evidence" value="ECO:0007669"/>
    <property type="project" value="InterPro"/>
</dbReference>
<dbReference type="InterPro" id="IPR052202">
    <property type="entry name" value="Yeast_MetPath_Reg"/>
</dbReference>
<keyword evidence="3" id="KW-0862">Zinc</keyword>
<dbReference type="EMBL" id="CVMT01000002">
    <property type="protein sequence ID" value="CRG84919.1"/>
    <property type="molecule type" value="Genomic_DNA"/>
</dbReference>
<dbReference type="AlphaFoldDB" id="A0A0U1LNX7"/>
<dbReference type="CDD" id="cd00067">
    <property type="entry name" value="GAL4"/>
    <property type="match status" value="1"/>
</dbReference>
<dbReference type="SMART" id="SM00906">
    <property type="entry name" value="Fungal_trans"/>
    <property type="match status" value="1"/>
</dbReference>
<dbReference type="InterPro" id="IPR036864">
    <property type="entry name" value="Zn2-C6_fun-type_DNA-bd_sf"/>
</dbReference>
<proteinExistence type="predicted"/>
<reference evidence="11 12" key="1">
    <citation type="submission" date="2015-04" db="EMBL/GenBank/DDBJ databases">
        <authorList>
            <person name="Syromyatnikov M.Y."/>
            <person name="Popov V.N."/>
        </authorList>
    </citation>
    <scope>NUCLEOTIDE SEQUENCE [LARGE SCALE GENOMIC DNA]</scope>
    <source>
        <strain evidence="11">WF-38-12</strain>
    </source>
</reference>
<evidence type="ECO:0000256" key="7">
    <source>
        <dbReference type="ARBA" id="ARBA00023242"/>
    </source>
</evidence>
<dbReference type="PANTHER" id="PTHR47782">
    <property type="entry name" value="ZN(II)2CYS6 TRANSCRIPTION FACTOR (EUROFUNG)-RELATED"/>
    <property type="match status" value="1"/>
</dbReference>
<dbReference type="GO" id="GO:0043565">
    <property type="term" value="F:sequence-specific DNA binding"/>
    <property type="evidence" value="ECO:0007669"/>
    <property type="project" value="TreeGrafter"/>
</dbReference>
<organism evidence="11 12">
    <name type="scientific">Talaromyces islandicus</name>
    <name type="common">Penicillium islandicum</name>
    <dbReference type="NCBI Taxonomy" id="28573"/>
    <lineage>
        <taxon>Eukaryota</taxon>
        <taxon>Fungi</taxon>
        <taxon>Dikarya</taxon>
        <taxon>Ascomycota</taxon>
        <taxon>Pezizomycotina</taxon>
        <taxon>Eurotiomycetes</taxon>
        <taxon>Eurotiomycetidae</taxon>
        <taxon>Eurotiales</taxon>
        <taxon>Trichocomaceae</taxon>
        <taxon>Talaromyces</taxon>
        <taxon>Talaromyces sect. Islandici</taxon>
    </lineage>
</organism>
<feature type="transmembrane region" description="Helical" evidence="9">
    <location>
        <begin position="694"/>
        <end position="713"/>
    </location>
</feature>
<dbReference type="InterPro" id="IPR001138">
    <property type="entry name" value="Zn2Cys6_DnaBD"/>
</dbReference>
<evidence type="ECO:0000259" key="10">
    <source>
        <dbReference type="PROSITE" id="PS50048"/>
    </source>
</evidence>
<keyword evidence="4" id="KW-0805">Transcription regulation</keyword>
<dbReference type="PANTHER" id="PTHR47782:SF2">
    <property type="entry name" value="TRANSCRIPTION FACTOR, PUTATIVE (AFU_ORTHOLOGUE AFUA_4G12570)-RELATED"/>
    <property type="match status" value="1"/>
</dbReference>
<dbReference type="Gene3D" id="4.10.240.10">
    <property type="entry name" value="Zn(2)-C6 fungal-type DNA-binding domain"/>
    <property type="match status" value="1"/>
</dbReference>
<feature type="transmembrane region" description="Helical" evidence="9">
    <location>
        <begin position="903"/>
        <end position="922"/>
    </location>
</feature>
<evidence type="ECO:0000256" key="9">
    <source>
        <dbReference type="SAM" id="Phobius"/>
    </source>
</evidence>
<gene>
    <name evidence="11" type="ORF">PISL3812_02090</name>
</gene>
<dbReference type="PROSITE" id="PS50048">
    <property type="entry name" value="ZN2_CY6_FUNGAL_2"/>
    <property type="match status" value="1"/>
</dbReference>
<dbReference type="GO" id="GO:0045944">
    <property type="term" value="P:positive regulation of transcription by RNA polymerase II"/>
    <property type="evidence" value="ECO:0007669"/>
    <property type="project" value="TreeGrafter"/>
</dbReference>
<feature type="domain" description="Zn(2)-C6 fungal-type" evidence="10">
    <location>
        <begin position="19"/>
        <end position="50"/>
    </location>
</feature>
<keyword evidence="2" id="KW-0479">Metal-binding</keyword>
<feature type="region of interest" description="Disordered" evidence="8">
    <location>
        <begin position="936"/>
        <end position="970"/>
    </location>
</feature>
<protein>
    <submittedName>
        <fullName evidence="11">Pyrimidine pathway regulatory protein 1</fullName>
    </submittedName>
</protein>
<comment type="subcellular location">
    <subcellularLocation>
        <location evidence="1">Nucleus</location>
    </subcellularLocation>
</comment>
<evidence type="ECO:0000313" key="12">
    <source>
        <dbReference type="Proteomes" id="UP000054383"/>
    </source>
</evidence>
<name>A0A0U1LNX7_TALIS</name>
<evidence type="ECO:0000256" key="1">
    <source>
        <dbReference type="ARBA" id="ARBA00004123"/>
    </source>
</evidence>
<dbReference type="PROSITE" id="PS00463">
    <property type="entry name" value="ZN2_CY6_FUNGAL_1"/>
    <property type="match status" value="1"/>
</dbReference>
<keyword evidence="12" id="KW-1185">Reference proteome</keyword>
<keyword evidence="9" id="KW-0472">Membrane</keyword>
<dbReference type="GO" id="GO:0005634">
    <property type="term" value="C:nucleus"/>
    <property type="evidence" value="ECO:0007669"/>
    <property type="project" value="UniProtKB-SubCell"/>
</dbReference>
<keyword evidence="5" id="KW-0238">DNA-binding</keyword>
<dbReference type="SUPFAM" id="SSF57701">
    <property type="entry name" value="Zn2/Cys6 DNA-binding domain"/>
    <property type="match status" value="1"/>
</dbReference>
<keyword evidence="9" id="KW-0812">Transmembrane</keyword>
<keyword evidence="9" id="KW-1133">Transmembrane helix</keyword>
<evidence type="ECO:0000256" key="3">
    <source>
        <dbReference type="ARBA" id="ARBA00022833"/>
    </source>
</evidence>
<evidence type="ECO:0000256" key="5">
    <source>
        <dbReference type="ARBA" id="ARBA00023125"/>
    </source>
</evidence>
<dbReference type="Pfam" id="PF04082">
    <property type="entry name" value="Fungal_trans"/>
    <property type="match status" value="1"/>
</dbReference>
<accession>A0A0U1LNX7</accession>
<keyword evidence="6" id="KW-0804">Transcription</keyword>
<feature type="region of interest" description="Disordered" evidence="8">
    <location>
        <begin position="1039"/>
        <end position="1098"/>
    </location>
</feature>
<feature type="compositionally biased region" description="Basic and acidic residues" evidence="8">
    <location>
        <begin position="936"/>
        <end position="952"/>
    </location>
</feature>
<sequence length="1098" mass="123242">MSSAFLDNPVLKVSRPVAACSRCRTAKIKCDGKLPSCSACERANKASSCSGASDEFARGKERSYVASLEGYCERLEKRLADVRQRKQSRMLTAVGDGGQVPQSSITAFTAENTSSVAHRKEVSDIDDLVGDFGFLSVNATSRDFRGITSNVSFAQLLLTTSTVEPLPPCPNRSLPPRYEATRLIQHYFDNLYIQLPFFTETAFWTSVEAVYQSEGRFAKPIDNWMLRMVLAISHASLWPQNQDGNHQFAFSMVSSALEYSEEVLHPGSMRGIQTILLLTLYSLFDPVHFRPRFLVSFAARVMVDLGLHHDPPTEVLSDKAVLEQRRRLFYCLYSLDRVICTAMNFNFSFSDASVNVALPHVSPSPSPANESFLISSLEPAVHLFKIRRILSTGYQEMYGNGRSPSPQPLLLTWKLCAEARDWYDQAPTNIPSSFNLLYRLELLYSTVVFLSPSYRDPVICDFSKALLFDRCIDYISQFHQVVVNSSGLPLATFLDIQRVRHIGKRFVTVLNEDYDLLVSNVVPEVPTVPPGTPEPPYLAAEDRINCRARALRCLVYIEDILQYGFRRWNTRRDYDDFVRESAGLKARLEQQRSPYQAAHAGPHNHHHQGYVSANGYQGMQPNAESKTRGWFSVLFGKRVNPVVARRGDAVWFAPSSRTEQSKPQANLAAPAQHSLPSLCHSATHSVTHTLQTQVISIFSIFICFVAVFLCFAAHRTDGLPSSEHDTGARYVLAVEEGNQLIQLLEDCDRSLDKVPTTTTGNCTVLPPGFPETCKRLVALLENLLNTHHPIVPRLIPDMNQIPISPGPKYGLQYTLPDPAREVQSGQYSLATRSYGIIARASGRNHSREVCEAKACPKKGLDKACTAKKLQPKIAETCKMCYPKPNAKLINEHCQKRWKRERRAFYIVCFVLIGVTLVSGLALRLRRLYVQKRQEKHAEEEHKQSGELYHYDGAKSSAPYNGPKMPASYDGARSSISLRQGSHTDGPSEAVDDDEQFDELWEEDEGDIGSSTAQKKWNQQGLLSKTNRKRIQDLFDVEAMRSRREDGNAPRQQSSDKIPVMPRAPNATVRQMNPGSRRGRFERHSSQAEFRQVPNGGTV</sequence>
<evidence type="ECO:0000256" key="4">
    <source>
        <dbReference type="ARBA" id="ARBA00023015"/>
    </source>
</evidence>
<dbReference type="Proteomes" id="UP000054383">
    <property type="component" value="Unassembled WGS sequence"/>
</dbReference>
<dbReference type="InterPro" id="IPR007219">
    <property type="entry name" value="XnlR_reg_dom"/>
</dbReference>
<keyword evidence="7" id="KW-0539">Nucleus</keyword>
<dbReference type="GO" id="GO:0000981">
    <property type="term" value="F:DNA-binding transcription factor activity, RNA polymerase II-specific"/>
    <property type="evidence" value="ECO:0007669"/>
    <property type="project" value="InterPro"/>
</dbReference>
<evidence type="ECO:0000256" key="8">
    <source>
        <dbReference type="SAM" id="MobiDB-lite"/>
    </source>
</evidence>
<dbReference type="STRING" id="28573.A0A0U1LNX7"/>
<evidence type="ECO:0000256" key="2">
    <source>
        <dbReference type="ARBA" id="ARBA00022723"/>
    </source>
</evidence>
<evidence type="ECO:0000313" key="11">
    <source>
        <dbReference type="EMBL" id="CRG84919.1"/>
    </source>
</evidence>
<dbReference type="SMART" id="SM00066">
    <property type="entry name" value="GAL4"/>
    <property type="match status" value="1"/>
</dbReference>
<dbReference type="GO" id="GO:0008270">
    <property type="term" value="F:zinc ion binding"/>
    <property type="evidence" value="ECO:0007669"/>
    <property type="project" value="InterPro"/>
</dbReference>
<dbReference type="Pfam" id="PF00172">
    <property type="entry name" value="Zn_clus"/>
    <property type="match status" value="1"/>
</dbReference>
<evidence type="ECO:0000256" key="6">
    <source>
        <dbReference type="ARBA" id="ARBA00023163"/>
    </source>
</evidence>
<dbReference type="CDD" id="cd12148">
    <property type="entry name" value="fungal_TF_MHR"/>
    <property type="match status" value="1"/>
</dbReference>